<comment type="caution">
    <text evidence="1">The sequence shown here is derived from an EMBL/GenBank/DDBJ whole genome shotgun (WGS) entry which is preliminary data.</text>
</comment>
<dbReference type="EMBL" id="ASPP01033987">
    <property type="protein sequence ID" value="ETO03170.1"/>
    <property type="molecule type" value="Genomic_DNA"/>
</dbReference>
<accession>X6LR00</accession>
<feature type="non-terminal residue" evidence="1">
    <location>
        <position position="1"/>
    </location>
</feature>
<organism evidence="1 2">
    <name type="scientific">Reticulomyxa filosa</name>
    <dbReference type="NCBI Taxonomy" id="46433"/>
    <lineage>
        <taxon>Eukaryota</taxon>
        <taxon>Sar</taxon>
        <taxon>Rhizaria</taxon>
        <taxon>Retaria</taxon>
        <taxon>Foraminifera</taxon>
        <taxon>Monothalamids</taxon>
        <taxon>Reticulomyxidae</taxon>
        <taxon>Reticulomyxa</taxon>
    </lineage>
</organism>
<name>X6LR00_RETFI</name>
<keyword evidence="2" id="KW-1185">Reference proteome</keyword>
<sequence>ELMETTSENGRRLTMKSNAAIAEKSLLENEKDMVQKIFQSKSNKDIPDCVSNMSLLLSQSNWNTDLFDAWLHILSLVFYCGQNASTGLDRDTFQRLQNVCFQAFATVQRTEDPENKSKW</sequence>
<reference evidence="1 2" key="1">
    <citation type="journal article" date="2013" name="Curr. Biol.">
        <title>The Genome of the Foraminiferan Reticulomyxa filosa.</title>
        <authorList>
            <person name="Glockner G."/>
            <person name="Hulsmann N."/>
            <person name="Schleicher M."/>
            <person name="Noegel A.A."/>
            <person name="Eichinger L."/>
            <person name="Gallinger C."/>
            <person name="Pawlowski J."/>
            <person name="Sierra R."/>
            <person name="Euteneuer U."/>
            <person name="Pillet L."/>
            <person name="Moustafa A."/>
            <person name="Platzer M."/>
            <person name="Groth M."/>
            <person name="Szafranski K."/>
            <person name="Schliwa M."/>
        </authorList>
    </citation>
    <scope>NUCLEOTIDE SEQUENCE [LARGE SCALE GENOMIC DNA]</scope>
</reference>
<proteinExistence type="predicted"/>
<protein>
    <submittedName>
        <fullName evidence="1">Uncharacterized protein</fullName>
    </submittedName>
</protein>
<evidence type="ECO:0000313" key="1">
    <source>
        <dbReference type="EMBL" id="ETO03170.1"/>
    </source>
</evidence>
<feature type="non-terminal residue" evidence="1">
    <location>
        <position position="119"/>
    </location>
</feature>
<dbReference type="AlphaFoldDB" id="X6LR00"/>
<gene>
    <name evidence="1" type="ORF">RFI_34240</name>
</gene>
<evidence type="ECO:0000313" key="2">
    <source>
        <dbReference type="Proteomes" id="UP000023152"/>
    </source>
</evidence>
<dbReference type="Proteomes" id="UP000023152">
    <property type="component" value="Unassembled WGS sequence"/>
</dbReference>